<evidence type="ECO:0000256" key="1">
    <source>
        <dbReference type="ARBA" id="ARBA00022723"/>
    </source>
</evidence>
<dbReference type="AlphaFoldDB" id="A0A9P3GG16"/>
<dbReference type="InterPro" id="IPR013083">
    <property type="entry name" value="Znf_RING/FYVE/PHD"/>
</dbReference>
<keyword evidence="8" id="KW-1185">Reference proteome</keyword>
<evidence type="ECO:0000313" key="8">
    <source>
        <dbReference type="Proteomes" id="UP000703269"/>
    </source>
</evidence>
<dbReference type="PANTHER" id="PTHR23164">
    <property type="entry name" value="EARLY ENDOSOME ANTIGEN 1"/>
    <property type="match status" value="1"/>
</dbReference>
<accession>A0A9P3GG16</accession>
<dbReference type="PROSITE" id="PS50178">
    <property type="entry name" value="ZF_FYVE"/>
    <property type="match status" value="1"/>
</dbReference>
<dbReference type="PANTHER" id="PTHR23164:SF30">
    <property type="entry name" value="EARLY ENDOSOME ANTIGEN 1"/>
    <property type="match status" value="1"/>
</dbReference>
<evidence type="ECO:0000313" key="7">
    <source>
        <dbReference type="EMBL" id="GJE94250.1"/>
    </source>
</evidence>
<keyword evidence="3" id="KW-0862">Zinc</keyword>
<dbReference type="SMART" id="SM00064">
    <property type="entry name" value="FYVE"/>
    <property type="match status" value="1"/>
</dbReference>
<evidence type="ECO:0000256" key="3">
    <source>
        <dbReference type="ARBA" id="ARBA00022833"/>
    </source>
</evidence>
<dbReference type="InterPro" id="IPR011011">
    <property type="entry name" value="Znf_FYVE_PHD"/>
</dbReference>
<dbReference type="GO" id="GO:0008270">
    <property type="term" value="F:zinc ion binding"/>
    <property type="evidence" value="ECO:0007669"/>
    <property type="project" value="UniProtKB-KW"/>
</dbReference>
<evidence type="ECO:0000259" key="6">
    <source>
        <dbReference type="PROSITE" id="PS50178"/>
    </source>
</evidence>
<evidence type="ECO:0000256" key="5">
    <source>
        <dbReference type="SAM" id="MobiDB-lite"/>
    </source>
</evidence>
<evidence type="ECO:0000256" key="4">
    <source>
        <dbReference type="PROSITE-ProRule" id="PRU00091"/>
    </source>
</evidence>
<name>A0A9P3GG16_9APHY</name>
<protein>
    <submittedName>
        <fullName evidence="7">FYVE-domain-containing protein</fullName>
    </submittedName>
</protein>
<feature type="domain" description="FYVE-type" evidence="6">
    <location>
        <begin position="99"/>
        <end position="171"/>
    </location>
</feature>
<dbReference type="InterPro" id="IPR000306">
    <property type="entry name" value="Znf_FYVE"/>
</dbReference>
<dbReference type="Pfam" id="PF01363">
    <property type="entry name" value="FYVE"/>
    <property type="match status" value="1"/>
</dbReference>
<keyword evidence="1" id="KW-0479">Metal-binding</keyword>
<feature type="region of interest" description="Disordered" evidence="5">
    <location>
        <begin position="1"/>
        <end position="24"/>
    </location>
</feature>
<dbReference type="OrthoDB" id="660555at2759"/>
<gene>
    <name evidence="7" type="ORF">PsYK624_104190</name>
</gene>
<organism evidence="7 8">
    <name type="scientific">Phanerochaete sordida</name>
    <dbReference type="NCBI Taxonomy" id="48140"/>
    <lineage>
        <taxon>Eukaryota</taxon>
        <taxon>Fungi</taxon>
        <taxon>Dikarya</taxon>
        <taxon>Basidiomycota</taxon>
        <taxon>Agaricomycotina</taxon>
        <taxon>Agaricomycetes</taxon>
        <taxon>Polyporales</taxon>
        <taxon>Phanerochaetaceae</taxon>
        <taxon>Phanerochaete</taxon>
    </lineage>
</organism>
<dbReference type="InterPro" id="IPR017455">
    <property type="entry name" value="Znf_FYVE-rel"/>
</dbReference>
<feature type="compositionally biased region" description="Low complexity" evidence="5">
    <location>
        <begin position="194"/>
        <end position="204"/>
    </location>
</feature>
<feature type="region of interest" description="Disordered" evidence="5">
    <location>
        <begin position="191"/>
        <end position="219"/>
    </location>
</feature>
<dbReference type="EMBL" id="BPQB01000038">
    <property type="protein sequence ID" value="GJE94250.1"/>
    <property type="molecule type" value="Genomic_DNA"/>
</dbReference>
<dbReference type="Proteomes" id="UP000703269">
    <property type="component" value="Unassembled WGS sequence"/>
</dbReference>
<keyword evidence="2 4" id="KW-0863">Zinc-finger</keyword>
<evidence type="ECO:0000256" key="2">
    <source>
        <dbReference type="ARBA" id="ARBA00022771"/>
    </source>
</evidence>
<reference evidence="7 8" key="1">
    <citation type="submission" date="2021-08" db="EMBL/GenBank/DDBJ databases">
        <title>Draft Genome Sequence of Phanerochaete sordida strain YK-624.</title>
        <authorList>
            <person name="Mori T."/>
            <person name="Dohra H."/>
            <person name="Suzuki T."/>
            <person name="Kawagishi H."/>
            <person name="Hirai H."/>
        </authorList>
    </citation>
    <scope>NUCLEOTIDE SEQUENCE [LARGE SCALE GENOMIC DNA]</scope>
    <source>
        <strain evidence="7 8">YK-624</strain>
    </source>
</reference>
<dbReference type="Gene3D" id="3.30.40.10">
    <property type="entry name" value="Zinc/RING finger domain, C3HC4 (zinc finger)"/>
    <property type="match status" value="1"/>
</dbReference>
<comment type="caution">
    <text evidence="7">The sequence shown here is derived from an EMBL/GenBank/DDBJ whole genome shotgun (WGS) entry which is preliminary data.</text>
</comment>
<sequence length="338" mass="36871">MSHIVSRLSGLSPPRHESTDSDSVLSAQDTFPSAACSSAHAYDTRSVLSDSAIASSPCETPSIPFRPTGLRSKEHLAVLLRRDLWKPDSQASRCDTFLCSKKFSIFERKHHCRKCGGIFCSACSTRSTLLLDVSNLPFNYPPRGVSIQAFDAPESPVVVARVCDECYDQIHGTQTSRSTLLKQRSQSLQWEVDSASSSSTSSSPRTPPTPLDGSGVLPMPIRRPLLRAHTSPRVPTLSRPPSPPPGVSQELAAYPLCHASAVCKANGGGRWEPKPAVQIVGPRLPGVKAAYELEMEREDEELRRAKTNPIIRDGDFQLRAPREFEPRSLGGPITLSTF</sequence>
<proteinExistence type="predicted"/>
<dbReference type="SUPFAM" id="SSF57903">
    <property type="entry name" value="FYVE/PHD zinc finger"/>
    <property type="match status" value="1"/>
</dbReference>